<gene>
    <name evidence="1" type="ORF">GCM10023082_60630</name>
</gene>
<accession>A0ABP7GD72</accession>
<evidence type="ECO:0000313" key="1">
    <source>
        <dbReference type="EMBL" id="GAA3757658.1"/>
    </source>
</evidence>
<keyword evidence="2" id="KW-1185">Reference proteome</keyword>
<organism evidence="1 2">
    <name type="scientific">Streptomyces tremellae</name>
    <dbReference type="NCBI Taxonomy" id="1124239"/>
    <lineage>
        <taxon>Bacteria</taxon>
        <taxon>Bacillati</taxon>
        <taxon>Actinomycetota</taxon>
        <taxon>Actinomycetes</taxon>
        <taxon>Kitasatosporales</taxon>
        <taxon>Streptomycetaceae</taxon>
        <taxon>Streptomyces</taxon>
    </lineage>
</organism>
<comment type="caution">
    <text evidence="1">The sequence shown here is derived from an EMBL/GenBank/DDBJ whole genome shotgun (WGS) entry which is preliminary data.</text>
</comment>
<sequence>MAGGGTDKLPVLGEAQAALRALGAGRAALHQRPAGRGHWFADWSGRLAGSDVYVAVMGRSATARKVRVVLDDWILEDVAVGRVGAVLTAVFAPGSGRDPGEASAAIRLKRAYFLLPVQELRVTAGHARYSAVKKLPAEGSGRAAWEHALMAGQADAGSAAG</sequence>
<protein>
    <submittedName>
        <fullName evidence="1">Uncharacterized protein</fullName>
    </submittedName>
</protein>
<reference evidence="2" key="1">
    <citation type="journal article" date="2019" name="Int. J. Syst. Evol. Microbiol.">
        <title>The Global Catalogue of Microorganisms (GCM) 10K type strain sequencing project: providing services to taxonomists for standard genome sequencing and annotation.</title>
        <authorList>
            <consortium name="The Broad Institute Genomics Platform"/>
            <consortium name="The Broad Institute Genome Sequencing Center for Infectious Disease"/>
            <person name="Wu L."/>
            <person name="Ma J."/>
        </authorList>
    </citation>
    <scope>NUCLEOTIDE SEQUENCE [LARGE SCALE GENOMIC DNA]</scope>
    <source>
        <strain evidence="2">JCM 30846</strain>
    </source>
</reference>
<evidence type="ECO:0000313" key="2">
    <source>
        <dbReference type="Proteomes" id="UP001499884"/>
    </source>
</evidence>
<proteinExistence type="predicted"/>
<dbReference type="RefSeq" id="WP_345654617.1">
    <property type="nucleotide sequence ID" value="NZ_BAABEP010000074.1"/>
</dbReference>
<name>A0ABP7GD72_9ACTN</name>
<dbReference type="Proteomes" id="UP001499884">
    <property type="component" value="Unassembled WGS sequence"/>
</dbReference>
<dbReference type="EMBL" id="BAABEP010000074">
    <property type="protein sequence ID" value="GAA3757658.1"/>
    <property type="molecule type" value="Genomic_DNA"/>
</dbReference>